<feature type="domain" description="Polysaccharide biosynthesis enzyme WcbI" evidence="1">
    <location>
        <begin position="3"/>
        <end position="205"/>
    </location>
</feature>
<organism evidence="2 3">
    <name type="scientific">Pararoseomonas baculiformis</name>
    <dbReference type="NCBI Taxonomy" id="2820812"/>
    <lineage>
        <taxon>Bacteria</taxon>
        <taxon>Pseudomonadati</taxon>
        <taxon>Pseudomonadota</taxon>
        <taxon>Alphaproteobacteria</taxon>
        <taxon>Acetobacterales</taxon>
        <taxon>Acetobacteraceae</taxon>
        <taxon>Pararoseomonas</taxon>
    </lineage>
</organism>
<name>A0ABS4AA70_9PROT</name>
<accession>A0ABS4AA70</accession>
<gene>
    <name evidence="2" type="ORF">J8J14_03795</name>
</gene>
<dbReference type="EMBL" id="JAGIZB010000003">
    <property type="protein sequence ID" value="MBP0443894.1"/>
    <property type="molecule type" value="Genomic_DNA"/>
</dbReference>
<evidence type="ECO:0000259" key="1">
    <source>
        <dbReference type="Pfam" id="PF18588"/>
    </source>
</evidence>
<sequence>MRFAVLGNCQTGTIADCIALYFPGAEVVRYASGNPATAERAAGIAEELHGFDHVFAHAEMSERMGPLRHAILRETHPRTVFMPGVAFSGFQPDCIYLADAKGTLPSPVEVYHSALAAAAFTLGLEEERAVSLFNALVFSRLGYFDEHAKASGAMVAHFRRMGYEIGERLPLWQRDRPFMYTINHPRCIVLADIARLALEKAGFTPPEMPDVSDVLGDPLSRMPIFPLYPEIGRRLGLPGHYFFRDTIRGDQPMRPLDLPLFVARSFEIYRGMPERVSEAVERHPRAKPAAEALKAMLRLG</sequence>
<comment type="caution">
    <text evidence="2">The sequence shown here is derived from an EMBL/GenBank/DDBJ whole genome shotgun (WGS) entry which is preliminary data.</text>
</comment>
<dbReference type="RefSeq" id="WP_209378131.1">
    <property type="nucleotide sequence ID" value="NZ_JAGIZB010000003.1"/>
</dbReference>
<evidence type="ECO:0000313" key="2">
    <source>
        <dbReference type="EMBL" id="MBP0443894.1"/>
    </source>
</evidence>
<dbReference type="InterPro" id="IPR041307">
    <property type="entry name" value="WcbI"/>
</dbReference>
<dbReference type="Pfam" id="PF18588">
    <property type="entry name" value="WcbI"/>
    <property type="match status" value="1"/>
</dbReference>
<reference evidence="2 3" key="1">
    <citation type="submission" date="2021-03" db="EMBL/GenBank/DDBJ databases">
        <authorList>
            <person name="So Y."/>
        </authorList>
    </citation>
    <scope>NUCLEOTIDE SEQUENCE [LARGE SCALE GENOMIC DNA]</scope>
    <source>
        <strain evidence="2 3">SSH11</strain>
    </source>
</reference>
<evidence type="ECO:0000313" key="3">
    <source>
        <dbReference type="Proteomes" id="UP000681594"/>
    </source>
</evidence>
<dbReference type="Proteomes" id="UP000681594">
    <property type="component" value="Unassembled WGS sequence"/>
</dbReference>
<proteinExistence type="predicted"/>
<keyword evidence="3" id="KW-1185">Reference proteome</keyword>
<protein>
    <recommendedName>
        <fullName evidence="1">Polysaccharide biosynthesis enzyme WcbI domain-containing protein</fullName>
    </recommendedName>
</protein>